<dbReference type="AlphaFoldDB" id="A0A7R9BJ21"/>
<accession>A0A7R9BJ21</accession>
<reference evidence="1" key="1">
    <citation type="submission" date="2020-11" db="EMBL/GenBank/DDBJ databases">
        <authorList>
            <person name="Tran Van P."/>
        </authorList>
    </citation>
    <scope>NUCLEOTIDE SEQUENCE</scope>
</reference>
<proteinExistence type="predicted"/>
<organism evidence="1">
    <name type="scientific">Notodromas monacha</name>
    <dbReference type="NCBI Taxonomy" id="399045"/>
    <lineage>
        <taxon>Eukaryota</taxon>
        <taxon>Metazoa</taxon>
        <taxon>Ecdysozoa</taxon>
        <taxon>Arthropoda</taxon>
        <taxon>Crustacea</taxon>
        <taxon>Oligostraca</taxon>
        <taxon>Ostracoda</taxon>
        <taxon>Podocopa</taxon>
        <taxon>Podocopida</taxon>
        <taxon>Cypridocopina</taxon>
        <taxon>Cypridoidea</taxon>
        <taxon>Cyprididae</taxon>
        <taxon>Notodromas</taxon>
    </lineage>
</organism>
<evidence type="ECO:0000313" key="1">
    <source>
        <dbReference type="EMBL" id="CAD7275465.1"/>
    </source>
</evidence>
<protein>
    <submittedName>
        <fullName evidence="1">Uncharacterized protein</fullName>
    </submittedName>
</protein>
<dbReference type="EMBL" id="CAJPEX010000421">
    <property type="protein sequence ID" value="CAG0915617.1"/>
    <property type="molecule type" value="Genomic_DNA"/>
</dbReference>
<name>A0A7R9BJ21_9CRUS</name>
<dbReference type="Proteomes" id="UP000678499">
    <property type="component" value="Unassembled WGS sequence"/>
</dbReference>
<evidence type="ECO:0000313" key="2">
    <source>
        <dbReference type="Proteomes" id="UP000678499"/>
    </source>
</evidence>
<sequence length="83" mass="8438">MLDNEFLSAPLNFVVEIGKVSTGTATDNAATEIAMKATESQVTLACQSLGGSSTLEANGNANSLLCEASVNRGATAFLETIVG</sequence>
<gene>
    <name evidence="1" type="ORF">NMOB1V02_LOCUS3259</name>
</gene>
<keyword evidence="2" id="KW-1185">Reference proteome</keyword>
<dbReference type="EMBL" id="OA882458">
    <property type="protein sequence ID" value="CAD7275465.1"/>
    <property type="molecule type" value="Genomic_DNA"/>
</dbReference>